<dbReference type="InterPro" id="IPR024031">
    <property type="entry name" value="MSMEG_5819/OxyR"/>
</dbReference>
<feature type="domain" description="Pyridoxamine 5'-phosphate oxidase N-terminal" evidence="2">
    <location>
        <begin position="9"/>
        <end position="124"/>
    </location>
</feature>
<evidence type="ECO:0000259" key="2">
    <source>
        <dbReference type="Pfam" id="PF01243"/>
    </source>
</evidence>
<accession>A0A1T3NT62</accession>
<name>A0A1T3NT62_9ACTN</name>
<dbReference type="InterPro" id="IPR012349">
    <property type="entry name" value="Split_barrel_FMN-bd"/>
</dbReference>
<dbReference type="Proteomes" id="UP000190037">
    <property type="component" value="Unassembled WGS sequence"/>
</dbReference>
<protein>
    <submittedName>
        <fullName evidence="3">Pyridoxamine 5'-phosphate oxidase</fullName>
    </submittedName>
</protein>
<dbReference type="InterPro" id="IPR011576">
    <property type="entry name" value="Pyridox_Oxase_N"/>
</dbReference>
<dbReference type="PANTHER" id="PTHR35176">
    <property type="entry name" value="HEME OXYGENASE HI_0854-RELATED"/>
    <property type="match status" value="1"/>
</dbReference>
<evidence type="ECO:0000256" key="1">
    <source>
        <dbReference type="ARBA" id="ARBA00023002"/>
    </source>
</evidence>
<dbReference type="NCBIfam" id="TIGR04023">
    <property type="entry name" value="PPOX_MSMEG_5819"/>
    <property type="match status" value="1"/>
</dbReference>
<dbReference type="RefSeq" id="WP_078979075.1">
    <property type="nucleotide sequence ID" value="NZ_MWQN01000001.1"/>
</dbReference>
<dbReference type="PANTHER" id="PTHR35176:SF6">
    <property type="entry name" value="HEME OXYGENASE HI_0854-RELATED"/>
    <property type="match status" value="1"/>
</dbReference>
<dbReference type="SUPFAM" id="SSF50475">
    <property type="entry name" value="FMN-binding split barrel"/>
    <property type="match status" value="1"/>
</dbReference>
<comment type="caution">
    <text evidence="3">The sequence shown here is derived from an EMBL/GenBank/DDBJ whole genome shotgun (WGS) entry which is preliminary data.</text>
</comment>
<gene>
    <name evidence="3" type="ORF">B4N89_03195</name>
</gene>
<dbReference type="GO" id="GO:0016627">
    <property type="term" value="F:oxidoreductase activity, acting on the CH-CH group of donors"/>
    <property type="evidence" value="ECO:0007669"/>
    <property type="project" value="TreeGrafter"/>
</dbReference>
<keyword evidence="1" id="KW-0560">Oxidoreductase</keyword>
<keyword evidence="4" id="KW-1185">Reference proteome</keyword>
<dbReference type="EMBL" id="MWQN01000001">
    <property type="protein sequence ID" value="OPC80087.1"/>
    <property type="molecule type" value="Genomic_DNA"/>
</dbReference>
<dbReference type="GO" id="GO:0070967">
    <property type="term" value="F:coenzyme F420 binding"/>
    <property type="evidence" value="ECO:0007669"/>
    <property type="project" value="TreeGrafter"/>
</dbReference>
<evidence type="ECO:0000313" key="4">
    <source>
        <dbReference type="Proteomes" id="UP000190037"/>
    </source>
</evidence>
<sequence>MASYTEVERAYLIGQSLGRLATVGPKGAPHVRPVGFRLNDDGTIDIGGPNLSASQRWRNVERNPGVSFVVDDMTPDEPGAYKPGWGRGVEIRGRVELLRDHEPPLPLDFFSREVMRIHPERVMGWNLEDPPGGSGS</sequence>
<dbReference type="InterPro" id="IPR052019">
    <property type="entry name" value="F420H2_bilvrd_red/Heme_oxyg"/>
</dbReference>
<dbReference type="STRING" id="159449.B4N89_03195"/>
<reference evidence="3 4" key="1">
    <citation type="submission" date="2017-03" db="EMBL/GenBank/DDBJ databases">
        <title>Draft genome sequence of Streptomyces scabrisporus NF3, endophyte isolated from Amphipterygium adstringens.</title>
        <authorList>
            <person name="Vazquez M."/>
            <person name="Ceapa C.D."/>
            <person name="Rodriguez Luna D."/>
            <person name="Sanchez Esquivel S."/>
        </authorList>
    </citation>
    <scope>NUCLEOTIDE SEQUENCE [LARGE SCALE GENOMIC DNA]</scope>
    <source>
        <strain evidence="3 4">NF3</strain>
    </source>
</reference>
<evidence type="ECO:0000313" key="3">
    <source>
        <dbReference type="EMBL" id="OPC80087.1"/>
    </source>
</evidence>
<organism evidence="3 4">
    <name type="scientific">Embleya scabrispora</name>
    <dbReference type="NCBI Taxonomy" id="159449"/>
    <lineage>
        <taxon>Bacteria</taxon>
        <taxon>Bacillati</taxon>
        <taxon>Actinomycetota</taxon>
        <taxon>Actinomycetes</taxon>
        <taxon>Kitasatosporales</taxon>
        <taxon>Streptomycetaceae</taxon>
        <taxon>Embleya</taxon>
    </lineage>
</organism>
<proteinExistence type="predicted"/>
<dbReference type="Gene3D" id="2.30.110.10">
    <property type="entry name" value="Electron Transport, Fmn-binding Protein, Chain A"/>
    <property type="match status" value="1"/>
</dbReference>
<dbReference type="AlphaFoldDB" id="A0A1T3NT62"/>
<dbReference type="Pfam" id="PF01243">
    <property type="entry name" value="PNPOx_N"/>
    <property type="match status" value="1"/>
</dbReference>
<dbReference type="OrthoDB" id="3693562at2"/>
<dbReference type="GO" id="GO:0005829">
    <property type="term" value="C:cytosol"/>
    <property type="evidence" value="ECO:0007669"/>
    <property type="project" value="TreeGrafter"/>
</dbReference>